<gene>
    <name evidence="2" type="ORF">QTO34_012379</name>
</gene>
<feature type="region of interest" description="Disordered" evidence="1">
    <location>
        <begin position="1"/>
        <end position="29"/>
    </location>
</feature>
<keyword evidence="3" id="KW-1185">Reference proteome</keyword>
<comment type="caution">
    <text evidence="2">The sequence shown here is derived from an EMBL/GenBank/DDBJ whole genome shotgun (WGS) entry which is preliminary data.</text>
</comment>
<protein>
    <submittedName>
        <fullName evidence="2">Uncharacterized protein</fullName>
    </submittedName>
</protein>
<evidence type="ECO:0000313" key="2">
    <source>
        <dbReference type="EMBL" id="KAK1327957.1"/>
    </source>
</evidence>
<reference evidence="2" key="1">
    <citation type="submission" date="2023-06" db="EMBL/GenBank/DDBJ databases">
        <title>Reference genome for the Northern bat (Eptesicus nilssonii), a most northern bat species.</title>
        <authorList>
            <person name="Laine V.N."/>
            <person name="Pulliainen A.T."/>
            <person name="Lilley T.M."/>
        </authorList>
    </citation>
    <scope>NUCLEOTIDE SEQUENCE</scope>
    <source>
        <strain evidence="2">BLF_Eptnil</strain>
        <tissue evidence="2">Kidney</tissue>
    </source>
</reference>
<feature type="compositionally biased region" description="Polar residues" evidence="1">
    <location>
        <begin position="1"/>
        <end position="14"/>
    </location>
</feature>
<accession>A0AA40HBR7</accession>
<proteinExistence type="predicted"/>
<evidence type="ECO:0000256" key="1">
    <source>
        <dbReference type="SAM" id="MobiDB-lite"/>
    </source>
</evidence>
<name>A0AA40HBR7_CNENI</name>
<dbReference type="AlphaFoldDB" id="A0AA40HBR7"/>
<evidence type="ECO:0000313" key="3">
    <source>
        <dbReference type="Proteomes" id="UP001177744"/>
    </source>
</evidence>
<sequence length="66" mass="7149">MEQEAVASSPQTWGVGSDLPRGGGEGKEGPALWPAMKYNCEKSEWMLLCFKLSCPACVAQWLSVDS</sequence>
<dbReference type="Proteomes" id="UP001177744">
    <property type="component" value="Unassembled WGS sequence"/>
</dbReference>
<organism evidence="2 3">
    <name type="scientific">Cnephaeus nilssonii</name>
    <name type="common">Northern bat</name>
    <name type="synonym">Eptesicus nilssonii</name>
    <dbReference type="NCBI Taxonomy" id="3371016"/>
    <lineage>
        <taxon>Eukaryota</taxon>
        <taxon>Metazoa</taxon>
        <taxon>Chordata</taxon>
        <taxon>Craniata</taxon>
        <taxon>Vertebrata</taxon>
        <taxon>Euteleostomi</taxon>
        <taxon>Mammalia</taxon>
        <taxon>Eutheria</taxon>
        <taxon>Laurasiatheria</taxon>
        <taxon>Chiroptera</taxon>
        <taxon>Yangochiroptera</taxon>
        <taxon>Vespertilionidae</taxon>
        <taxon>Cnephaeus</taxon>
    </lineage>
</organism>
<dbReference type="EMBL" id="JAULJE010000024">
    <property type="protein sequence ID" value="KAK1327957.1"/>
    <property type="molecule type" value="Genomic_DNA"/>
</dbReference>